<protein>
    <recommendedName>
        <fullName evidence="5">RBPJ-interacting and tubulin-associated protein 1</fullName>
    </recommendedName>
    <alternativeName>
        <fullName evidence="11">RBPJ-interacting and tubulin-associated protein</fullName>
    </alternativeName>
</protein>
<evidence type="ECO:0000313" key="15">
    <source>
        <dbReference type="Xenbase" id="XB-GENE-6462308"/>
    </source>
</evidence>
<dbReference type="GO" id="GO:0007219">
    <property type="term" value="P:Notch signaling pathway"/>
    <property type="evidence" value="ECO:0007669"/>
    <property type="project" value="UniProtKB-KW"/>
</dbReference>
<evidence type="ECO:0000256" key="11">
    <source>
        <dbReference type="ARBA" id="ARBA00031318"/>
    </source>
</evidence>
<accession>A0A1L8I064</accession>
<dbReference type="Pfam" id="PF17066">
    <property type="entry name" value="RITA"/>
    <property type="match status" value="1"/>
</dbReference>
<comment type="subunit">
    <text evidence="4">Interacts with RBPJ/RBPSUH.</text>
</comment>
<dbReference type="PANTHER" id="PTHR34917">
    <property type="entry name" value="RBPJ-INTERACTING AND TUBULIN-ASSOCIATED PROTEIN 1"/>
    <property type="match status" value="1"/>
</dbReference>
<dbReference type="STRING" id="8355.A0A1L8I064"/>
<dbReference type="OMA" id="WEGPWMA"/>
<proteinExistence type="inferred from homology"/>
<feature type="region of interest" description="Disordered" evidence="12">
    <location>
        <begin position="149"/>
        <end position="239"/>
    </location>
</feature>
<comment type="subcellular location">
    <subcellularLocation>
        <location evidence="2">Cytoplasm</location>
    </subcellularLocation>
    <subcellularLocation>
        <location evidence="1">Nucleus</location>
    </subcellularLocation>
</comment>
<comment type="function">
    <text evidence="10">Tubulin-binding protein that acts as a negative regulator of Notch signaling pathway. Shuttles between the cytoplasm and the nucleus and mediates the nuclear export of RBPJ/RBPSUH, thereby preventing the interaction between RBPJ/RBPSUH and NICD product of Notch proteins (Notch intracellular domain), leading to down-regulate Notch-mediated transcription. May play a role in neurogenesis.</text>
</comment>
<evidence type="ECO:0000256" key="2">
    <source>
        <dbReference type="ARBA" id="ARBA00004496"/>
    </source>
</evidence>
<name>A0A1L8I064_XENLA</name>
<dbReference type="PaxDb" id="8355-A0A1L8I064"/>
<dbReference type="AlphaFoldDB" id="A0A1L8I064"/>
<keyword evidence="9" id="KW-0539">Nucleus</keyword>
<evidence type="ECO:0000313" key="13">
    <source>
        <dbReference type="Proteomes" id="UP000186698"/>
    </source>
</evidence>
<evidence type="ECO:0000256" key="4">
    <source>
        <dbReference type="ARBA" id="ARBA00011667"/>
    </source>
</evidence>
<dbReference type="Xenbase" id="XB-GENE-6462308">
    <property type="gene designation" value="rita1.L"/>
</dbReference>
<dbReference type="GO" id="GO:0051168">
    <property type="term" value="P:nuclear export"/>
    <property type="evidence" value="ECO:0000318"/>
    <property type="project" value="GO_Central"/>
</dbReference>
<evidence type="ECO:0000256" key="7">
    <source>
        <dbReference type="ARBA" id="ARBA00022902"/>
    </source>
</evidence>
<sequence>MPDNLYATNMSLDLSITGHRTALPQRKSRSTYRFKAANSYVDESLFGSSGVRVDQTLQWNTAPPSQTPLLWSPGEIKENKKTSSCRPKSTPAGTPRKKIQYRVKSRTPSYCDESLFGGKVEECTWDAPWVKKEDTVKIRPLLWSPSPRLVQQSSMQNAKQGPLRAVHPPETSDSPLGTHKGLGAFWKPPESDSDYSPSPFSARQRQSTPGRETVRSASCSGRVTARRGSVKMQERPPWK</sequence>
<reference evidence="14" key="1">
    <citation type="submission" date="2025-08" db="UniProtKB">
        <authorList>
            <consortium name="RefSeq"/>
        </authorList>
    </citation>
    <scope>IDENTIFICATION</scope>
    <source>
        <strain evidence="14">J_2021</strain>
        <tissue evidence="14">Erythrocytes</tissue>
    </source>
</reference>
<dbReference type="PANTHER" id="PTHR34917:SF1">
    <property type="entry name" value="RBPJ-INTERACTING AND TUBULIN-ASSOCIATED PROTEIN 1"/>
    <property type="match status" value="1"/>
</dbReference>
<dbReference type="AGR" id="Xenbase:XB-GENE-6462308"/>
<gene>
    <name evidence="14 15" type="primary">rita1.L</name>
</gene>
<feature type="region of interest" description="Disordered" evidence="12">
    <location>
        <begin position="62"/>
        <end position="97"/>
    </location>
</feature>
<dbReference type="GO" id="GO:0005737">
    <property type="term" value="C:cytoplasm"/>
    <property type="evidence" value="ECO:0000318"/>
    <property type="project" value="GO_Central"/>
</dbReference>
<dbReference type="Proteomes" id="UP000186698">
    <property type="component" value="Chromosome 1L"/>
</dbReference>
<dbReference type="GO" id="GO:0045746">
    <property type="term" value="P:negative regulation of Notch signaling pathway"/>
    <property type="evidence" value="ECO:0000318"/>
    <property type="project" value="GO_Central"/>
</dbReference>
<dbReference type="GO" id="GO:0005634">
    <property type="term" value="C:nucleus"/>
    <property type="evidence" value="ECO:0000318"/>
    <property type="project" value="GO_Central"/>
</dbReference>
<evidence type="ECO:0000256" key="10">
    <source>
        <dbReference type="ARBA" id="ARBA00024957"/>
    </source>
</evidence>
<keyword evidence="6" id="KW-0963">Cytoplasm</keyword>
<keyword evidence="8" id="KW-0914">Notch signaling pathway</keyword>
<keyword evidence="7" id="KW-0524">Neurogenesis</keyword>
<evidence type="ECO:0000256" key="6">
    <source>
        <dbReference type="ARBA" id="ARBA00022490"/>
    </source>
</evidence>
<dbReference type="KEGG" id="xla:100381047"/>
<evidence type="ECO:0000256" key="5">
    <source>
        <dbReference type="ARBA" id="ARBA00014447"/>
    </source>
</evidence>
<comment type="similarity">
    <text evidence="3">Belongs to the RITA family.</text>
</comment>
<dbReference type="CTD" id="100381047"/>
<feature type="compositionally biased region" description="Polar residues" evidence="12">
    <location>
        <begin position="203"/>
        <end position="221"/>
    </location>
</feature>
<dbReference type="Bgee" id="100381047">
    <property type="expression patterns" value="Expressed in egg cell and 19 other cell types or tissues"/>
</dbReference>
<evidence type="ECO:0000256" key="1">
    <source>
        <dbReference type="ARBA" id="ARBA00004123"/>
    </source>
</evidence>
<feature type="compositionally biased region" description="Polar residues" evidence="12">
    <location>
        <begin position="149"/>
        <end position="159"/>
    </location>
</feature>
<dbReference type="GO" id="GO:0007399">
    <property type="term" value="P:nervous system development"/>
    <property type="evidence" value="ECO:0007669"/>
    <property type="project" value="UniProtKB-KW"/>
</dbReference>
<evidence type="ECO:0000256" key="3">
    <source>
        <dbReference type="ARBA" id="ARBA00010906"/>
    </source>
</evidence>
<dbReference type="GeneID" id="100381047"/>
<keyword evidence="13" id="KW-1185">Reference proteome</keyword>
<evidence type="ECO:0000256" key="8">
    <source>
        <dbReference type="ARBA" id="ARBA00022976"/>
    </source>
</evidence>
<evidence type="ECO:0000256" key="12">
    <source>
        <dbReference type="SAM" id="MobiDB-lite"/>
    </source>
</evidence>
<evidence type="ECO:0000256" key="9">
    <source>
        <dbReference type="ARBA" id="ARBA00023242"/>
    </source>
</evidence>
<dbReference type="OrthoDB" id="10061257at2759"/>
<dbReference type="RefSeq" id="XP_018116185.1">
    <property type="nucleotide sequence ID" value="XM_018260696.2"/>
</dbReference>
<evidence type="ECO:0000313" key="14">
    <source>
        <dbReference type="RefSeq" id="XP_018116185.1"/>
    </source>
</evidence>
<dbReference type="GO" id="GO:0015631">
    <property type="term" value="F:tubulin binding"/>
    <property type="evidence" value="ECO:0000318"/>
    <property type="project" value="GO_Central"/>
</dbReference>
<organism evidence="13 14">
    <name type="scientific">Xenopus laevis</name>
    <name type="common">African clawed frog</name>
    <dbReference type="NCBI Taxonomy" id="8355"/>
    <lineage>
        <taxon>Eukaryota</taxon>
        <taxon>Metazoa</taxon>
        <taxon>Chordata</taxon>
        <taxon>Craniata</taxon>
        <taxon>Vertebrata</taxon>
        <taxon>Euteleostomi</taxon>
        <taxon>Amphibia</taxon>
        <taxon>Batrachia</taxon>
        <taxon>Anura</taxon>
        <taxon>Pipoidea</taxon>
        <taxon>Pipidae</taxon>
        <taxon>Xenopodinae</taxon>
        <taxon>Xenopus</taxon>
        <taxon>Xenopus</taxon>
    </lineage>
</organism>
<dbReference type="InterPro" id="IPR031418">
    <property type="entry name" value="RITA1"/>
</dbReference>